<name>A0ABR8FRJ7_9NOSO</name>
<dbReference type="RefSeq" id="WP_190966693.1">
    <property type="nucleotide sequence ID" value="NZ_JACJTB010000003.1"/>
</dbReference>
<accession>A0ABR8FRJ7</accession>
<evidence type="ECO:0000313" key="2">
    <source>
        <dbReference type="EMBL" id="MBD2593769.1"/>
    </source>
</evidence>
<sequence>MNYKKILIIFISALTLVGCNYSQGVAAKPTPIKVSLLPAQPDANTLASPLTYKIESYDSQVMPGKRTYGVSLPPGYEQHPQQRYPVIFLLHGGHGEPLDWFSEKKGQALKILTKLYTIGKLPPSIIITPDGNDKRGSSPYFDPQYIDGPNGKVVTAVGDELVKLVQQRYRTLPNPDFWAMGGLSSGGWGAMNVGLHNLQNFSVLFSHSGYFKDKSGPQNSPISYIKTLPNQAKKRLRIYLDSGTSDTEELDDAKEFSKVLNQQKVYNLLQQFTGSHTWQYWREHLADSLTFVGEQFRIAEIAHAADKLGVTQPKKQKIN</sequence>
<keyword evidence="3" id="KW-1185">Reference proteome</keyword>
<dbReference type="SUPFAM" id="SSF53474">
    <property type="entry name" value="alpha/beta-Hydrolases"/>
    <property type="match status" value="1"/>
</dbReference>
<dbReference type="PANTHER" id="PTHR48098">
    <property type="entry name" value="ENTEROCHELIN ESTERASE-RELATED"/>
    <property type="match status" value="1"/>
</dbReference>
<evidence type="ECO:0000256" key="1">
    <source>
        <dbReference type="SAM" id="SignalP"/>
    </source>
</evidence>
<organism evidence="2 3">
    <name type="scientific">Nostoc spongiaeforme FACHB-130</name>
    <dbReference type="NCBI Taxonomy" id="1357510"/>
    <lineage>
        <taxon>Bacteria</taxon>
        <taxon>Bacillati</taxon>
        <taxon>Cyanobacteriota</taxon>
        <taxon>Cyanophyceae</taxon>
        <taxon>Nostocales</taxon>
        <taxon>Nostocaceae</taxon>
        <taxon>Nostoc</taxon>
    </lineage>
</organism>
<dbReference type="Proteomes" id="UP000603457">
    <property type="component" value="Unassembled WGS sequence"/>
</dbReference>
<dbReference type="Gene3D" id="3.40.50.1820">
    <property type="entry name" value="alpha/beta hydrolase"/>
    <property type="match status" value="1"/>
</dbReference>
<dbReference type="Pfam" id="PF00756">
    <property type="entry name" value="Esterase"/>
    <property type="match status" value="1"/>
</dbReference>
<protein>
    <submittedName>
        <fullName evidence="2">Esterase family protein</fullName>
    </submittedName>
</protein>
<gene>
    <name evidence="2" type="ORF">H6G74_05425</name>
</gene>
<feature type="chain" id="PRO_5045600206" evidence="1">
    <location>
        <begin position="28"/>
        <end position="319"/>
    </location>
</feature>
<dbReference type="PROSITE" id="PS51257">
    <property type="entry name" value="PROKAR_LIPOPROTEIN"/>
    <property type="match status" value="1"/>
</dbReference>
<evidence type="ECO:0000313" key="3">
    <source>
        <dbReference type="Proteomes" id="UP000603457"/>
    </source>
</evidence>
<keyword evidence="1" id="KW-0732">Signal</keyword>
<reference evidence="2 3" key="1">
    <citation type="journal article" date="2020" name="ISME J.">
        <title>Comparative genomics reveals insights into cyanobacterial evolution and habitat adaptation.</title>
        <authorList>
            <person name="Chen M.Y."/>
            <person name="Teng W.K."/>
            <person name="Zhao L."/>
            <person name="Hu C.X."/>
            <person name="Zhou Y.K."/>
            <person name="Han B.P."/>
            <person name="Song L.R."/>
            <person name="Shu W.S."/>
        </authorList>
    </citation>
    <scope>NUCLEOTIDE SEQUENCE [LARGE SCALE GENOMIC DNA]</scope>
    <source>
        <strain evidence="2 3">FACHB-130</strain>
    </source>
</reference>
<feature type="signal peptide" evidence="1">
    <location>
        <begin position="1"/>
        <end position="27"/>
    </location>
</feature>
<dbReference type="InterPro" id="IPR000801">
    <property type="entry name" value="Esterase-like"/>
</dbReference>
<proteinExistence type="predicted"/>
<dbReference type="InterPro" id="IPR050583">
    <property type="entry name" value="Mycobacterial_A85_antigen"/>
</dbReference>
<dbReference type="InterPro" id="IPR029058">
    <property type="entry name" value="AB_hydrolase_fold"/>
</dbReference>
<comment type="caution">
    <text evidence="2">The sequence shown here is derived from an EMBL/GenBank/DDBJ whole genome shotgun (WGS) entry which is preliminary data.</text>
</comment>
<dbReference type="EMBL" id="JACJTB010000003">
    <property type="protein sequence ID" value="MBD2593769.1"/>
    <property type="molecule type" value="Genomic_DNA"/>
</dbReference>